<dbReference type="InterPro" id="IPR002110">
    <property type="entry name" value="Ankyrin_rpt"/>
</dbReference>
<dbReference type="EMBL" id="AQQR01000004">
    <property type="protein sequence ID" value="OWU73487.1"/>
    <property type="molecule type" value="Genomic_DNA"/>
</dbReference>
<protein>
    <submittedName>
        <fullName evidence="3">Uncharacterized protein</fullName>
    </submittedName>
</protein>
<evidence type="ECO:0000313" key="3">
    <source>
        <dbReference type="EMBL" id="OWU73487.1"/>
    </source>
</evidence>
<gene>
    <name evidence="3" type="ORF">ATO3_12550</name>
</gene>
<keyword evidence="2" id="KW-0040">ANK repeat</keyword>
<dbReference type="PANTHER" id="PTHR24189">
    <property type="entry name" value="MYOTROPHIN"/>
    <property type="match status" value="1"/>
</dbReference>
<reference evidence="3 4" key="1">
    <citation type="submission" date="2013-04" db="EMBL/GenBank/DDBJ databases">
        <title>Oceanicola sp. 22II1-22F33 Genome Sequencing.</title>
        <authorList>
            <person name="Lai Q."/>
            <person name="Li G."/>
            <person name="Shao Z."/>
        </authorList>
    </citation>
    <scope>NUCLEOTIDE SEQUENCE [LARGE SCALE GENOMIC DNA]</scope>
    <source>
        <strain evidence="3 4">22II1-22F33</strain>
    </source>
</reference>
<dbReference type="SMART" id="SM00248">
    <property type="entry name" value="ANK"/>
    <property type="match status" value="6"/>
</dbReference>
<dbReference type="SUPFAM" id="SSF48403">
    <property type="entry name" value="Ankyrin repeat"/>
    <property type="match status" value="1"/>
</dbReference>
<dbReference type="RefSeq" id="WP_088650207.1">
    <property type="nucleotide sequence ID" value="NZ_AQQR01000004.1"/>
</dbReference>
<evidence type="ECO:0000256" key="2">
    <source>
        <dbReference type="ARBA" id="ARBA00023043"/>
    </source>
</evidence>
<keyword evidence="1" id="KW-0677">Repeat</keyword>
<dbReference type="Pfam" id="PF12796">
    <property type="entry name" value="Ank_2"/>
    <property type="match status" value="1"/>
</dbReference>
<name>A0A225NQM3_9RHOB</name>
<evidence type="ECO:0000313" key="4">
    <source>
        <dbReference type="Proteomes" id="UP000215377"/>
    </source>
</evidence>
<dbReference type="OrthoDB" id="928522at2"/>
<evidence type="ECO:0000256" key="1">
    <source>
        <dbReference type="ARBA" id="ARBA00022737"/>
    </source>
</evidence>
<dbReference type="InterPro" id="IPR050745">
    <property type="entry name" value="Multifunctional_regulatory"/>
</dbReference>
<organism evidence="3 4">
    <name type="scientific">Marinibacterium profundimaris</name>
    <dbReference type="NCBI Taxonomy" id="1679460"/>
    <lineage>
        <taxon>Bacteria</taxon>
        <taxon>Pseudomonadati</taxon>
        <taxon>Pseudomonadota</taxon>
        <taxon>Alphaproteobacteria</taxon>
        <taxon>Rhodobacterales</taxon>
        <taxon>Paracoccaceae</taxon>
        <taxon>Marinibacterium</taxon>
    </lineage>
</organism>
<comment type="caution">
    <text evidence="3">The sequence shown here is derived from an EMBL/GenBank/DDBJ whole genome shotgun (WGS) entry which is preliminary data.</text>
</comment>
<sequence length="510" mass="53952">MTDSTQYLRRAAKALRKSFDAGAPEARARVHAVLPGATALRHADALHVIAREAGHDSWPRLKFAEEARALDRAARARQLGQALEQGRRWAIEALLSEDPALGRDTLALACATYDVAEVRRRLSRDPDAATRAVAGRRPIADLAFSRYHLCGGEEADMLAVAEALLAAGADVDDSIPAGDGSDHRLSVLYGAIGHGNNMALGEWLLDHGADPNDNESLYHATELGHRGGLRLLLAHGARPEGTNALLRALDFDDREAVALLLAAGADPAELPAGHPSGEPALVAGALHQAARRMCSGATAELLIAHGADLSARFFGHTAYALARMHGNGPVAGAIARAGGDTSLTAAEAQLARAADGTQGSRDWIDMALLSDEARRLLCRMAGRPGALPHMRRLVEMGFDTNATDEMGLTPLMLSGWEGLGEVFAFFLSQGPDLGHVNGFGGTLFETILHGSMNAPQRAARDHIDCMEQALRHGVALPRGALSIQGEAAMMAFLADWAERHPGQVVESPAA</sequence>
<dbReference type="Gene3D" id="1.25.40.20">
    <property type="entry name" value="Ankyrin repeat-containing domain"/>
    <property type="match status" value="3"/>
</dbReference>
<keyword evidence="4" id="KW-1185">Reference proteome</keyword>
<dbReference type="Proteomes" id="UP000215377">
    <property type="component" value="Unassembled WGS sequence"/>
</dbReference>
<dbReference type="PANTHER" id="PTHR24189:SF50">
    <property type="entry name" value="ANKYRIN REPEAT AND SOCS BOX PROTEIN 2"/>
    <property type="match status" value="1"/>
</dbReference>
<dbReference type="InterPro" id="IPR036770">
    <property type="entry name" value="Ankyrin_rpt-contain_sf"/>
</dbReference>
<accession>A0A225NQM3</accession>
<dbReference type="AlphaFoldDB" id="A0A225NQM3"/>
<proteinExistence type="predicted"/>